<dbReference type="InterPro" id="IPR044298">
    <property type="entry name" value="MIG/MutY"/>
</dbReference>
<evidence type="ECO:0000256" key="14">
    <source>
        <dbReference type="ARBA" id="ARBA00023295"/>
    </source>
</evidence>
<proteinExistence type="inferred from homology"/>
<dbReference type="SMART" id="SM00478">
    <property type="entry name" value="ENDO3c"/>
    <property type="match status" value="1"/>
</dbReference>
<reference evidence="17 18" key="1">
    <citation type="submission" date="2023-01" db="EMBL/GenBank/DDBJ databases">
        <title>Minimal conservation of predation-associated metabolite biosynthetic gene clusters underscores biosynthetic potential of Myxococcota including descriptions for ten novel species: Archangium lansinium sp. nov., Myxococcus landrumus sp. nov., Nannocystis bai.</title>
        <authorList>
            <person name="Ahearne A."/>
            <person name="Stevens C."/>
            <person name="Dowd S."/>
        </authorList>
    </citation>
    <scope>NUCLEOTIDE SEQUENCE [LARGE SCALE GENOMIC DNA]</scope>
    <source>
        <strain evidence="17 18">WIWO2</strain>
    </source>
</reference>
<keyword evidence="14" id="KW-0326">Glycosidase</keyword>
<dbReference type="InterPro" id="IPR003265">
    <property type="entry name" value="HhH-GPD_domain"/>
</dbReference>
<name>A0ABT5CAM0_9BACT</name>
<evidence type="ECO:0000256" key="3">
    <source>
        <dbReference type="ARBA" id="ARBA00002933"/>
    </source>
</evidence>
<comment type="cofactor">
    <cofactor evidence="2">
        <name>[4Fe-4S] cluster</name>
        <dbReference type="ChEBI" id="CHEBI:49883"/>
    </cofactor>
</comment>
<dbReference type="CDD" id="cd03431">
    <property type="entry name" value="NUDIX_DNA_Glycosylase_C-MutY"/>
    <property type="match status" value="1"/>
</dbReference>
<sequence>MSTTSRPPARKRAGADQQEPARKRAGADQQEPARKRAGADQQEPARSRASAREDDQERQRSPRRRASSREQGAGAPPPEALDPGERDREIAAALDAWFGRVARDLPWRRTRDPYAIWLSEVMLQQTRVETVIPYYERFLARYPTVFALASAEIDDVLSLWSGLGYYRRARVLHLAAREVTARHDGALPRDVSALLALPGVGAYTAGAIASIAYDQPVPLVDGNVARVLSRIEGIDDDIRSASGTRKLWSTAERLVRGAPSSVHPGRFNQALMELGATVCTPRNPRCDACPVDGACVARATGRQADLPVIAPKRDVPAVAMVAAVVRSGDRVLFVRRAEGGLFGGLWEPPMVEARSLADARALLELVGVVRDAPLREVGRVRHILTHRRLDVTVARAEVAAPWRIRAKLASPYEKAAWLDPGALDIGVSKLARKVLSAASAPDVGTARRPR</sequence>
<comment type="similarity">
    <text evidence="4">Belongs to the Nth/MutY family.</text>
</comment>
<dbReference type="InterPro" id="IPR004035">
    <property type="entry name" value="Endouclease-III_FeS-bd_BS"/>
</dbReference>
<dbReference type="PANTHER" id="PTHR42944:SF1">
    <property type="entry name" value="ADENINE DNA GLYCOSYLASE"/>
    <property type="match status" value="1"/>
</dbReference>
<evidence type="ECO:0000256" key="12">
    <source>
        <dbReference type="ARBA" id="ARBA00023014"/>
    </source>
</evidence>
<dbReference type="SUPFAM" id="SSF48150">
    <property type="entry name" value="DNA-glycosylase"/>
    <property type="match status" value="1"/>
</dbReference>
<keyword evidence="18" id="KW-1185">Reference proteome</keyword>
<dbReference type="SMART" id="SM00525">
    <property type="entry name" value="FES"/>
    <property type="match status" value="1"/>
</dbReference>
<dbReference type="RefSeq" id="WP_272099819.1">
    <property type="nucleotide sequence ID" value="NZ_JAQNDK010000003.1"/>
</dbReference>
<keyword evidence="11" id="KW-0408">Iron</keyword>
<dbReference type="CDD" id="cd00056">
    <property type="entry name" value="ENDO3c"/>
    <property type="match status" value="1"/>
</dbReference>
<keyword evidence="10" id="KW-0378">Hydrolase</keyword>
<comment type="catalytic activity">
    <reaction evidence="1">
        <text>Hydrolyzes free adenine bases from 7,8-dihydro-8-oxoguanine:adenine mismatched double-stranded DNA, leaving an apurinic site.</text>
        <dbReference type="EC" id="3.2.2.31"/>
    </reaction>
</comment>
<feature type="region of interest" description="Disordered" evidence="15">
    <location>
        <begin position="1"/>
        <end position="85"/>
    </location>
</feature>
<evidence type="ECO:0000256" key="4">
    <source>
        <dbReference type="ARBA" id="ARBA00008343"/>
    </source>
</evidence>
<dbReference type="InterPro" id="IPR003651">
    <property type="entry name" value="Endonuclease3_FeS-loop_motif"/>
</dbReference>
<evidence type="ECO:0000259" key="16">
    <source>
        <dbReference type="SMART" id="SM00478"/>
    </source>
</evidence>
<dbReference type="InterPro" id="IPR029119">
    <property type="entry name" value="MutY_C"/>
</dbReference>
<dbReference type="Gene3D" id="1.10.1670.10">
    <property type="entry name" value="Helix-hairpin-Helix base-excision DNA repair enzymes (C-terminal)"/>
    <property type="match status" value="1"/>
</dbReference>
<evidence type="ECO:0000256" key="11">
    <source>
        <dbReference type="ARBA" id="ARBA00023004"/>
    </source>
</evidence>
<dbReference type="InterPro" id="IPR005760">
    <property type="entry name" value="A/G_AdeGlyc_MutY"/>
</dbReference>
<dbReference type="InterPro" id="IPR015797">
    <property type="entry name" value="NUDIX_hydrolase-like_dom_sf"/>
</dbReference>
<dbReference type="Gene3D" id="1.10.340.30">
    <property type="entry name" value="Hypothetical protein, domain 2"/>
    <property type="match status" value="1"/>
</dbReference>
<evidence type="ECO:0000313" key="17">
    <source>
        <dbReference type="EMBL" id="MDC0682177.1"/>
    </source>
</evidence>
<evidence type="ECO:0000256" key="5">
    <source>
        <dbReference type="ARBA" id="ARBA00012045"/>
    </source>
</evidence>
<dbReference type="Pfam" id="PF14815">
    <property type="entry name" value="NUDIX_4"/>
    <property type="match status" value="1"/>
</dbReference>
<evidence type="ECO:0000256" key="8">
    <source>
        <dbReference type="ARBA" id="ARBA00022723"/>
    </source>
</evidence>
<evidence type="ECO:0000256" key="13">
    <source>
        <dbReference type="ARBA" id="ARBA00023204"/>
    </source>
</evidence>
<dbReference type="NCBIfam" id="TIGR01084">
    <property type="entry name" value="mutY"/>
    <property type="match status" value="1"/>
</dbReference>
<dbReference type="SUPFAM" id="SSF55811">
    <property type="entry name" value="Nudix"/>
    <property type="match status" value="1"/>
</dbReference>
<keyword evidence="12" id="KW-0411">Iron-sulfur</keyword>
<evidence type="ECO:0000256" key="10">
    <source>
        <dbReference type="ARBA" id="ARBA00022801"/>
    </source>
</evidence>
<dbReference type="InterPro" id="IPR000445">
    <property type="entry name" value="HhH_motif"/>
</dbReference>
<evidence type="ECO:0000313" key="18">
    <source>
        <dbReference type="Proteomes" id="UP001217485"/>
    </source>
</evidence>
<accession>A0ABT5CAM0</accession>
<dbReference type="Pfam" id="PF00730">
    <property type="entry name" value="HhH-GPD"/>
    <property type="match status" value="1"/>
</dbReference>
<dbReference type="InterPro" id="IPR004036">
    <property type="entry name" value="Endonuclease-III-like_CS2"/>
</dbReference>
<keyword evidence="9" id="KW-0227">DNA damage</keyword>
<comment type="function">
    <text evidence="3">Adenine glycosylase active on G-A mispairs. MutY also corrects error-prone DNA synthesis past GO lesions which are due to the oxidatively damaged form of guanine: 7,8-dihydro-8-oxoguanine (8-oxo-dGTP).</text>
</comment>
<dbReference type="EMBL" id="JAQNDK010000003">
    <property type="protein sequence ID" value="MDC0682177.1"/>
    <property type="molecule type" value="Genomic_DNA"/>
</dbReference>
<dbReference type="Gene3D" id="3.90.79.10">
    <property type="entry name" value="Nucleoside Triphosphate Pyrophosphohydrolase"/>
    <property type="match status" value="1"/>
</dbReference>
<organism evidence="17 18">
    <name type="scientific">Sorangium atrum</name>
    <dbReference type="NCBI Taxonomy" id="2995308"/>
    <lineage>
        <taxon>Bacteria</taxon>
        <taxon>Pseudomonadati</taxon>
        <taxon>Myxococcota</taxon>
        <taxon>Polyangia</taxon>
        <taxon>Polyangiales</taxon>
        <taxon>Polyangiaceae</taxon>
        <taxon>Sorangium</taxon>
    </lineage>
</organism>
<evidence type="ECO:0000256" key="6">
    <source>
        <dbReference type="ARBA" id="ARBA00022023"/>
    </source>
</evidence>
<dbReference type="PROSITE" id="PS00764">
    <property type="entry name" value="ENDONUCLEASE_III_1"/>
    <property type="match status" value="1"/>
</dbReference>
<evidence type="ECO:0000256" key="7">
    <source>
        <dbReference type="ARBA" id="ARBA00022485"/>
    </source>
</evidence>
<dbReference type="Proteomes" id="UP001217485">
    <property type="component" value="Unassembled WGS sequence"/>
</dbReference>
<evidence type="ECO:0000256" key="15">
    <source>
        <dbReference type="SAM" id="MobiDB-lite"/>
    </source>
</evidence>
<dbReference type="InterPro" id="IPR023170">
    <property type="entry name" value="HhH_base_excis_C"/>
</dbReference>
<protein>
    <recommendedName>
        <fullName evidence="6">Adenine DNA glycosylase</fullName>
        <ecNumber evidence="5">3.2.2.31</ecNumber>
    </recommendedName>
</protein>
<dbReference type="PANTHER" id="PTHR42944">
    <property type="entry name" value="ADENINE DNA GLYCOSYLASE"/>
    <property type="match status" value="1"/>
</dbReference>
<keyword evidence="13" id="KW-0234">DNA repair</keyword>
<dbReference type="PROSITE" id="PS01155">
    <property type="entry name" value="ENDONUCLEASE_III_2"/>
    <property type="match status" value="1"/>
</dbReference>
<dbReference type="InterPro" id="IPR011257">
    <property type="entry name" value="DNA_glycosylase"/>
</dbReference>
<keyword evidence="8" id="KW-0479">Metal-binding</keyword>
<evidence type="ECO:0000256" key="1">
    <source>
        <dbReference type="ARBA" id="ARBA00000843"/>
    </source>
</evidence>
<dbReference type="EC" id="3.2.2.31" evidence="5"/>
<keyword evidence="7" id="KW-0004">4Fe-4S</keyword>
<evidence type="ECO:0000256" key="2">
    <source>
        <dbReference type="ARBA" id="ARBA00001966"/>
    </source>
</evidence>
<feature type="domain" description="HhH-GPD" evidence="16">
    <location>
        <begin position="122"/>
        <end position="277"/>
    </location>
</feature>
<feature type="compositionally biased region" description="Basic and acidic residues" evidence="15">
    <location>
        <begin position="19"/>
        <end position="60"/>
    </location>
</feature>
<dbReference type="Pfam" id="PF00633">
    <property type="entry name" value="HHH"/>
    <property type="match status" value="1"/>
</dbReference>
<evidence type="ECO:0000256" key="9">
    <source>
        <dbReference type="ARBA" id="ARBA00022763"/>
    </source>
</evidence>
<gene>
    <name evidence="17" type="primary">mutY</name>
    <name evidence="17" type="ORF">POL72_30865</name>
</gene>
<comment type="caution">
    <text evidence="17">The sequence shown here is derived from an EMBL/GenBank/DDBJ whole genome shotgun (WGS) entry which is preliminary data.</text>
</comment>